<keyword evidence="1" id="KW-1133">Transmembrane helix</keyword>
<keyword evidence="1" id="KW-0472">Membrane</keyword>
<sequence>MSNCPRCHQPIKPQAITCPYCRLELKAHGHPGIPLHRATGEAPLCDTCVYHADDTCNYPQRPHARECTLYQDINIPKIEVKPQPNQSFKFWFKRNLLWILLLILLFISFLITLLR</sequence>
<evidence type="ECO:0000256" key="1">
    <source>
        <dbReference type="SAM" id="Phobius"/>
    </source>
</evidence>
<name>A0ABV4WF60_9CYAN</name>
<proteinExistence type="predicted"/>
<accession>A0ABV4WF60</accession>
<protein>
    <submittedName>
        <fullName evidence="2">Zinc ribbon domain-containing protein</fullName>
    </submittedName>
</protein>
<reference evidence="2 3" key="1">
    <citation type="submission" date="2024-09" db="EMBL/GenBank/DDBJ databases">
        <title>Floridaenema gen nov. (Aerosakkonemataceae, Aerosakkonematales ord. nov., Cyanobacteria) from benthic tropical and subtropical fresh waters, with the description of four new species.</title>
        <authorList>
            <person name="Moretto J.A."/>
            <person name="Berthold D.E."/>
            <person name="Lefler F.W."/>
            <person name="Huang I.-S."/>
            <person name="Laughinghouse H. IV."/>
        </authorList>
    </citation>
    <scope>NUCLEOTIDE SEQUENCE [LARGE SCALE GENOMIC DNA]</scope>
    <source>
        <strain evidence="2 3">BLCC-F167</strain>
    </source>
</reference>
<evidence type="ECO:0000313" key="3">
    <source>
        <dbReference type="Proteomes" id="UP001576780"/>
    </source>
</evidence>
<organism evidence="2 3">
    <name type="scientific">Floridaenema evergladense BLCC-F167</name>
    <dbReference type="NCBI Taxonomy" id="3153639"/>
    <lineage>
        <taxon>Bacteria</taxon>
        <taxon>Bacillati</taxon>
        <taxon>Cyanobacteriota</taxon>
        <taxon>Cyanophyceae</taxon>
        <taxon>Oscillatoriophycideae</taxon>
        <taxon>Aerosakkonematales</taxon>
        <taxon>Aerosakkonemataceae</taxon>
        <taxon>Floridanema</taxon>
        <taxon>Floridanema evergladense</taxon>
    </lineage>
</organism>
<dbReference type="EMBL" id="JBHFNT010000046">
    <property type="protein sequence ID" value="MFB2833720.1"/>
    <property type="molecule type" value="Genomic_DNA"/>
</dbReference>
<evidence type="ECO:0000313" key="2">
    <source>
        <dbReference type="EMBL" id="MFB2833720.1"/>
    </source>
</evidence>
<dbReference type="RefSeq" id="WP_413276174.1">
    <property type="nucleotide sequence ID" value="NZ_JBHFNT010000046.1"/>
</dbReference>
<comment type="caution">
    <text evidence="2">The sequence shown here is derived from an EMBL/GenBank/DDBJ whole genome shotgun (WGS) entry which is preliminary data.</text>
</comment>
<keyword evidence="1" id="KW-0812">Transmembrane</keyword>
<gene>
    <name evidence="2" type="ORF">ACE1CA_04230</name>
</gene>
<keyword evidence="3" id="KW-1185">Reference proteome</keyword>
<dbReference type="Proteomes" id="UP001576780">
    <property type="component" value="Unassembled WGS sequence"/>
</dbReference>
<feature type="transmembrane region" description="Helical" evidence="1">
    <location>
        <begin position="96"/>
        <end position="114"/>
    </location>
</feature>